<dbReference type="InterPro" id="IPR020855">
    <property type="entry name" value="Ureohydrolase_Mn_BS"/>
</dbReference>
<evidence type="ECO:0000256" key="3">
    <source>
        <dbReference type="ARBA" id="ARBA00022801"/>
    </source>
</evidence>
<dbReference type="PANTHER" id="PTHR11358:SF26">
    <property type="entry name" value="GUANIDINO ACID HYDROLASE, MITOCHONDRIAL"/>
    <property type="match status" value="1"/>
</dbReference>
<protein>
    <submittedName>
        <fullName evidence="6">Arginase</fullName>
    </submittedName>
</protein>
<dbReference type="InterPro" id="IPR023696">
    <property type="entry name" value="Ureohydrolase_dom_sf"/>
</dbReference>
<dbReference type="SUPFAM" id="SSF52768">
    <property type="entry name" value="Arginase/deacetylase"/>
    <property type="match status" value="1"/>
</dbReference>
<comment type="cofactor">
    <cofactor evidence="4">
        <name>Mn(2+)</name>
        <dbReference type="ChEBI" id="CHEBI:29035"/>
    </cofactor>
    <text evidence="4">Binds 2 manganese ions per subunit.</text>
</comment>
<feature type="binding site" evidence="4">
    <location>
        <position position="127"/>
    </location>
    <ligand>
        <name>Mn(2+)</name>
        <dbReference type="ChEBI" id="CHEBI:29035"/>
        <label>1</label>
    </ligand>
</feature>
<evidence type="ECO:0000256" key="1">
    <source>
        <dbReference type="ARBA" id="ARBA00009227"/>
    </source>
</evidence>
<name>A0A5P2DAP4_STRVZ</name>
<feature type="binding site" evidence="4">
    <location>
        <position position="230"/>
    </location>
    <ligand>
        <name>Mn(2+)</name>
        <dbReference type="ChEBI" id="CHEBI:29035"/>
        <label>1</label>
    </ligand>
</feature>
<feature type="binding site" evidence="4">
    <location>
        <position position="150"/>
    </location>
    <ligand>
        <name>Mn(2+)</name>
        <dbReference type="ChEBI" id="CHEBI:29035"/>
        <label>1</label>
    </ligand>
</feature>
<organism evidence="6 7">
    <name type="scientific">Streptomyces venezuelae</name>
    <dbReference type="NCBI Taxonomy" id="54571"/>
    <lineage>
        <taxon>Bacteria</taxon>
        <taxon>Bacillati</taxon>
        <taxon>Actinomycetota</taxon>
        <taxon>Actinomycetes</taxon>
        <taxon>Kitasatosporales</taxon>
        <taxon>Streptomycetaceae</taxon>
        <taxon>Streptomyces</taxon>
    </lineage>
</organism>
<reference evidence="6 7" key="1">
    <citation type="submission" date="2018-05" db="EMBL/GenBank/DDBJ databases">
        <title>Streptomyces venezuelae.</title>
        <authorList>
            <person name="Kim W."/>
            <person name="Lee N."/>
            <person name="Cho B.-K."/>
        </authorList>
    </citation>
    <scope>NUCLEOTIDE SEQUENCE [LARGE SCALE GENOMIC DNA]</scope>
    <source>
        <strain evidence="6 7">ATCC 21782</strain>
    </source>
</reference>
<comment type="similarity">
    <text evidence="1">Belongs to the arginase family. Agmatinase subfamily.</text>
</comment>
<dbReference type="GO" id="GO:0008783">
    <property type="term" value="F:agmatinase activity"/>
    <property type="evidence" value="ECO:0007669"/>
    <property type="project" value="TreeGrafter"/>
</dbReference>
<dbReference type="Pfam" id="PF00491">
    <property type="entry name" value="Arginase"/>
    <property type="match status" value="1"/>
</dbReference>
<dbReference type="GO" id="GO:0033389">
    <property type="term" value="P:putrescine biosynthetic process from arginine, via agmatine"/>
    <property type="evidence" value="ECO:0007669"/>
    <property type="project" value="TreeGrafter"/>
</dbReference>
<dbReference type="PANTHER" id="PTHR11358">
    <property type="entry name" value="ARGINASE/AGMATINASE"/>
    <property type="match status" value="1"/>
</dbReference>
<keyword evidence="3 5" id="KW-0378">Hydrolase</keyword>
<dbReference type="OrthoDB" id="9788689at2"/>
<dbReference type="PIRSF" id="PIRSF036979">
    <property type="entry name" value="Arginase"/>
    <property type="match status" value="1"/>
</dbReference>
<keyword evidence="2 4" id="KW-0479">Metal-binding</keyword>
<evidence type="ECO:0000313" key="6">
    <source>
        <dbReference type="EMBL" id="QES52222.1"/>
    </source>
</evidence>
<dbReference type="Gene3D" id="3.40.800.10">
    <property type="entry name" value="Ureohydrolase domain"/>
    <property type="match status" value="1"/>
</dbReference>
<dbReference type="Proteomes" id="UP000325211">
    <property type="component" value="Chromosome"/>
</dbReference>
<dbReference type="PROSITE" id="PS01053">
    <property type="entry name" value="ARGINASE_1"/>
    <property type="match status" value="1"/>
</dbReference>
<evidence type="ECO:0000256" key="5">
    <source>
        <dbReference type="RuleBase" id="RU003684"/>
    </source>
</evidence>
<proteinExistence type="inferred from homology"/>
<feature type="binding site" evidence="4">
    <location>
        <position position="228"/>
    </location>
    <ligand>
        <name>Mn(2+)</name>
        <dbReference type="ChEBI" id="CHEBI:29035"/>
        <label>1</label>
    </ligand>
</feature>
<dbReference type="InterPro" id="IPR006035">
    <property type="entry name" value="Ureohydrolase"/>
</dbReference>
<dbReference type="GO" id="GO:0046872">
    <property type="term" value="F:metal ion binding"/>
    <property type="evidence" value="ECO:0007669"/>
    <property type="project" value="UniProtKB-KW"/>
</dbReference>
<feature type="binding site" evidence="4">
    <location>
        <position position="154"/>
    </location>
    <ligand>
        <name>Mn(2+)</name>
        <dbReference type="ChEBI" id="CHEBI:29035"/>
        <label>1</label>
    </ligand>
</feature>
<evidence type="ECO:0000313" key="7">
    <source>
        <dbReference type="Proteomes" id="UP000325211"/>
    </source>
</evidence>
<dbReference type="EMBL" id="CP029190">
    <property type="protein sequence ID" value="QES52222.1"/>
    <property type="molecule type" value="Genomic_DNA"/>
</dbReference>
<evidence type="ECO:0000256" key="4">
    <source>
        <dbReference type="PIRSR" id="PIRSR036979-1"/>
    </source>
</evidence>
<evidence type="ECO:0000256" key="2">
    <source>
        <dbReference type="ARBA" id="ARBA00022723"/>
    </source>
</evidence>
<sequence>MGALGLPSAEMDTVLSGELRADAVILGLPFDAGVPGVPGQRHGPEIFRKLSSTHEWAVDDTGALGGLIDPVTRDLVLSGRKVFDVGDLGDVPIDPRVSRGAYYRALARLSEQLAKVASVPVFIGGDHSLSAPAATGAAAVHGPLHFVCFDAHCDFNARPMPDVTDITHADFLGHLLQKDVISGAELYGIRTYLPAACGPLPEDLRCTYSYRPDPATTWDNRPTYLSIDLDVIDPAEFPATGHPEAGGYRLRELLTAVEHVCRTRRVVAVDIVEALQDDRENRATSATVSATVMTCLRALLEFPQERKRTG</sequence>
<feature type="binding site" evidence="4">
    <location>
        <position position="152"/>
    </location>
    <ligand>
        <name>Mn(2+)</name>
        <dbReference type="ChEBI" id="CHEBI:29035"/>
        <label>1</label>
    </ligand>
</feature>
<dbReference type="AlphaFoldDB" id="A0A5P2DAP4"/>
<accession>A0A5P2DAP4</accession>
<dbReference type="PROSITE" id="PS51409">
    <property type="entry name" value="ARGINASE_2"/>
    <property type="match status" value="1"/>
</dbReference>
<gene>
    <name evidence="6" type="ORF">DEJ50_06565</name>
</gene>
<keyword evidence="4" id="KW-0464">Manganese</keyword>